<evidence type="ECO:0000256" key="1">
    <source>
        <dbReference type="ARBA" id="ARBA00023121"/>
    </source>
</evidence>
<dbReference type="InterPro" id="IPR050270">
    <property type="entry name" value="DegV_domain_contain"/>
</dbReference>
<dbReference type="SUPFAM" id="SSF82549">
    <property type="entry name" value="DAK1/DegV-like"/>
    <property type="match status" value="1"/>
</dbReference>
<dbReference type="GO" id="GO:0008289">
    <property type="term" value="F:lipid binding"/>
    <property type="evidence" value="ECO:0007669"/>
    <property type="project" value="UniProtKB-KW"/>
</dbReference>
<dbReference type="Gene3D" id="3.40.50.10170">
    <property type="match status" value="1"/>
</dbReference>
<name>E0I3V0_9BACL</name>
<evidence type="ECO:0000313" key="2">
    <source>
        <dbReference type="EMBL" id="EFM12964.1"/>
    </source>
</evidence>
<dbReference type="OrthoDB" id="9780660at2"/>
<gene>
    <name evidence="2" type="ORF">PaecuDRAFT_0475</name>
</gene>
<organism evidence="2 3">
    <name type="scientific">Paenibacillus curdlanolyticus YK9</name>
    <dbReference type="NCBI Taxonomy" id="717606"/>
    <lineage>
        <taxon>Bacteria</taxon>
        <taxon>Bacillati</taxon>
        <taxon>Bacillota</taxon>
        <taxon>Bacilli</taxon>
        <taxon>Bacillales</taxon>
        <taxon>Paenibacillaceae</taxon>
        <taxon>Paenibacillus</taxon>
    </lineage>
</organism>
<evidence type="ECO:0000313" key="3">
    <source>
        <dbReference type="Proteomes" id="UP000005387"/>
    </source>
</evidence>
<dbReference type="InterPro" id="IPR043168">
    <property type="entry name" value="DegV_C"/>
</dbReference>
<protein>
    <submittedName>
        <fullName evidence="2">DegV family protein</fullName>
    </submittedName>
</protein>
<dbReference type="PANTHER" id="PTHR33434">
    <property type="entry name" value="DEGV DOMAIN-CONTAINING PROTEIN DR_1986-RELATED"/>
    <property type="match status" value="1"/>
</dbReference>
<dbReference type="RefSeq" id="WP_006036492.1">
    <property type="nucleotide sequence ID" value="NZ_AEDD01000001.1"/>
</dbReference>
<dbReference type="AlphaFoldDB" id="E0I3V0"/>
<accession>E0I3V0</accession>
<proteinExistence type="predicted"/>
<dbReference type="EMBL" id="AEDD01000001">
    <property type="protein sequence ID" value="EFM12964.1"/>
    <property type="molecule type" value="Genomic_DNA"/>
</dbReference>
<dbReference type="PROSITE" id="PS51482">
    <property type="entry name" value="DEGV"/>
    <property type="match status" value="1"/>
</dbReference>
<reference evidence="2 3" key="1">
    <citation type="submission" date="2010-07" db="EMBL/GenBank/DDBJ databases">
        <title>The draft genome of Paenibacillus curdlanolyticus YK9.</title>
        <authorList>
            <consortium name="US DOE Joint Genome Institute (JGI-PGF)"/>
            <person name="Lucas S."/>
            <person name="Copeland A."/>
            <person name="Lapidus A."/>
            <person name="Cheng J.-F."/>
            <person name="Bruce D."/>
            <person name="Goodwin L."/>
            <person name="Pitluck S."/>
            <person name="Land M.L."/>
            <person name="Hauser L."/>
            <person name="Chang Y.-J."/>
            <person name="Jeffries C."/>
            <person name="Anderson I.J."/>
            <person name="Johnson E."/>
            <person name="Loganathan U."/>
            <person name="Mulhopadhyay B."/>
            <person name="Kyrpides N."/>
            <person name="Woyke T.J."/>
        </authorList>
    </citation>
    <scope>NUCLEOTIDE SEQUENCE [LARGE SCALE GENOMIC DNA]</scope>
    <source>
        <strain evidence="2 3">YK9</strain>
    </source>
</reference>
<dbReference type="STRING" id="717606.PaecuDRAFT_0475"/>
<dbReference type="InterPro" id="IPR003797">
    <property type="entry name" value="DegV"/>
</dbReference>
<dbReference type="eggNOG" id="COG1307">
    <property type="taxonomic scope" value="Bacteria"/>
</dbReference>
<keyword evidence="1" id="KW-0446">Lipid-binding</keyword>
<dbReference type="Gene3D" id="3.30.1180.10">
    <property type="match status" value="1"/>
</dbReference>
<dbReference type="NCBIfam" id="TIGR00762">
    <property type="entry name" value="DegV"/>
    <property type="match status" value="1"/>
</dbReference>
<sequence length="287" mass="30889">MPMIRIVTDSTADLPAEIREQLGIEMVPLEVLFGEESYLDSVTITPDDFYQKLEASSKPPTTSQPASVTFASTYERILAEQPDTQILSIHLAAALSGTYQSAVIGSSMVEGEGAANITVFDSKSASSGCGILVLKAAEMARIGCTMDEIVEEITRMRKATHLYFLVDTLEYLQKGGRIGKASALIGSILNIKPILTLDEDGVVTSVDKVRGQKKAMNRIVELFGNDFGTQEPVAVTVAYAQHTGVADELCALLKATFNVDHITYYELGPVIGTHAGPGTVGLFMHRV</sequence>
<dbReference type="Proteomes" id="UP000005387">
    <property type="component" value="Unassembled WGS sequence"/>
</dbReference>
<dbReference type="Pfam" id="PF02645">
    <property type="entry name" value="DegV"/>
    <property type="match status" value="1"/>
</dbReference>
<keyword evidence="3" id="KW-1185">Reference proteome</keyword>
<dbReference type="PANTHER" id="PTHR33434:SF2">
    <property type="entry name" value="FATTY ACID-BINDING PROTEIN TM_1468"/>
    <property type="match status" value="1"/>
</dbReference>